<dbReference type="NCBIfam" id="TIGR01404">
    <property type="entry name" value="FlhB_rel_III"/>
    <property type="match status" value="1"/>
</dbReference>
<evidence type="ECO:0000313" key="10">
    <source>
        <dbReference type="Proteomes" id="UP001466893"/>
    </source>
</evidence>
<keyword evidence="6 8" id="KW-0472">Membrane</keyword>
<evidence type="ECO:0000256" key="1">
    <source>
        <dbReference type="ARBA" id="ARBA00004651"/>
    </source>
</evidence>
<keyword evidence="5 8" id="KW-1133">Transmembrane helix</keyword>
<keyword evidence="4 8" id="KW-0812">Transmembrane</keyword>
<evidence type="ECO:0000256" key="2">
    <source>
        <dbReference type="ARBA" id="ARBA00010690"/>
    </source>
</evidence>
<gene>
    <name evidence="9" type="ORF">AAEY27_22235</name>
</gene>
<evidence type="ECO:0000256" key="8">
    <source>
        <dbReference type="SAM" id="Phobius"/>
    </source>
</evidence>
<evidence type="ECO:0000313" key="9">
    <source>
        <dbReference type="EMBL" id="WZV98297.1"/>
    </source>
</evidence>
<dbReference type="SUPFAM" id="SSF160544">
    <property type="entry name" value="EscU C-terminal domain-like"/>
    <property type="match status" value="1"/>
</dbReference>
<dbReference type="Proteomes" id="UP001466893">
    <property type="component" value="Chromosome"/>
</dbReference>
<dbReference type="NCBIfam" id="NF009364">
    <property type="entry name" value="PRK12721.1"/>
    <property type="match status" value="1"/>
</dbReference>
<dbReference type="PANTHER" id="PTHR30531:SF6">
    <property type="entry name" value="SECRETION SYSTEM APPARATUS PROTEIN SSAU"/>
    <property type="match status" value="1"/>
</dbReference>
<dbReference type="Gene3D" id="3.40.1690.10">
    <property type="entry name" value="secretion proteins EscU"/>
    <property type="match status" value="1"/>
</dbReference>
<feature type="region of interest" description="Disordered" evidence="7">
    <location>
        <begin position="218"/>
        <end position="238"/>
    </location>
</feature>
<evidence type="ECO:0000256" key="4">
    <source>
        <dbReference type="ARBA" id="ARBA00022692"/>
    </source>
</evidence>
<feature type="transmembrane region" description="Helical" evidence="8">
    <location>
        <begin position="34"/>
        <end position="60"/>
    </location>
</feature>
<name>A0ABZ3B615_9ENTR</name>
<feature type="transmembrane region" description="Helical" evidence="8">
    <location>
        <begin position="186"/>
        <end position="204"/>
    </location>
</feature>
<keyword evidence="3" id="KW-1003">Cell membrane</keyword>
<proteinExistence type="inferred from homology"/>
<comment type="subcellular location">
    <subcellularLocation>
        <location evidence="1">Cell membrane</location>
        <topology evidence="1">Multi-pass membrane protein</topology>
    </subcellularLocation>
</comment>
<dbReference type="EMBL" id="CP151800">
    <property type="protein sequence ID" value="WZV98297.1"/>
    <property type="molecule type" value="Genomic_DNA"/>
</dbReference>
<dbReference type="InterPro" id="IPR029025">
    <property type="entry name" value="T3SS_substrate_exporter_C"/>
</dbReference>
<protein>
    <submittedName>
        <fullName evidence="9">EscU/YscU/HrcU family type III secretion system export apparatus switch protein</fullName>
    </submittedName>
</protein>
<dbReference type="InterPro" id="IPR006135">
    <property type="entry name" value="T3SS_substrate_exporter"/>
</dbReference>
<feature type="transmembrane region" description="Helical" evidence="8">
    <location>
        <begin position="136"/>
        <end position="158"/>
    </location>
</feature>
<keyword evidence="10" id="KW-1185">Reference proteome</keyword>
<dbReference type="Pfam" id="PF01312">
    <property type="entry name" value="Bac_export_2"/>
    <property type="match status" value="1"/>
</dbReference>
<dbReference type="RefSeq" id="WP_342322909.1">
    <property type="nucleotide sequence ID" value="NZ_CP151800.1"/>
</dbReference>
<feature type="compositionally biased region" description="Basic and acidic residues" evidence="7">
    <location>
        <begin position="218"/>
        <end position="233"/>
    </location>
</feature>
<dbReference type="PANTHER" id="PTHR30531">
    <property type="entry name" value="FLAGELLAR BIOSYNTHETIC PROTEIN FLHB"/>
    <property type="match status" value="1"/>
</dbReference>
<sequence>MSEKTEKPTEKKLRDGRKAGKVVKSVEITSAVQLAFLFLYFHFFIDSLIQRASALILLVVNAINKPFVYALAQISAASIAFLSRALLLLAGGLAITAVLGVMLQIGFVFASKAIGFKSERLNIAKNFKRLFSLNSAIELLKSSLKVIFLCLIFMTIFYTSARTFLALPYCGVSCALPVFYRLMREMWIGLMVFYVVLGALDYAFQRYKLLKEQRMSKEDIKQEHKDTEGDPQTKSRRRALQNEIQSGSLAQSVKQSVAVVRNPTHFAVCIGYHPTDMPVPRVLEKGRGDSASHIIKLAEYNLIPVVENISLARALFFEVERGDKIPESLFEPVAALLRIVLQIEYEH</sequence>
<evidence type="ECO:0000256" key="6">
    <source>
        <dbReference type="ARBA" id="ARBA00023136"/>
    </source>
</evidence>
<dbReference type="PRINTS" id="PR00950">
    <property type="entry name" value="TYPE3IMSPROT"/>
</dbReference>
<reference evidence="9 10" key="1">
    <citation type="submission" date="2024-04" db="EMBL/GenBank/DDBJ databases">
        <title>Kosakonia calanthae sp. nov., a halophilic bacterium isolated from leaves of Calanthe tiplacata.</title>
        <authorList>
            <person name="Wu P."/>
        </authorList>
    </citation>
    <scope>NUCLEOTIDE SEQUENCE [LARGE SCALE GENOMIC DNA]</scope>
    <source>
        <strain evidence="9 10">BYX6</strain>
    </source>
</reference>
<evidence type="ECO:0000256" key="3">
    <source>
        <dbReference type="ARBA" id="ARBA00022475"/>
    </source>
</evidence>
<organism evidence="9 10">
    <name type="scientific">Kosakonia calanthes</name>
    <dbReference type="NCBI Taxonomy" id="3139408"/>
    <lineage>
        <taxon>Bacteria</taxon>
        <taxon>Pseudomonadati</taxon>
        <taxon>Pseudomonadota</taxon>
        <taxon>Gammaproteobacteria</taxon>
        <taxon>Enterobacterales</taxon>
        <taxon>Enterobacteriaceae</taxon>
        <taxon>Kosakonia</taxon>
    </lineage>
</organism>
<evidence type="ECO:0000256" key="7">
    <source>
        <dbReference type="SAM" id="MobiDB-lite"/>
    </source>
</evidence>
<evidence type="ECO:0000256" key="5">
    <source>
        <dbReference type="ARBA" id="ARBA00022989"/>
    </source>
</evidence>
<feature type="transmembrane region" description="Helical" evidence="8">
    <location>
        <begin position="93"/>
        <end position="115"/>
    </location>
</feature>
<accession>A0ABZ3B615</accession>
<dbReference type="InterPro" id="IPR006307">
    <property type="entry name" value="BsaZ-like"/>
</dbReference>
<comment type="similarity">
    <text evidence="2">Belongs to the type III secretion exporter family.</text>
</comment>